<dbReference type="InterPro" id="IPR052386">
    <property type="entry name" value="GPSM"/>
</dbReference>
<feature type="compositionally biased region" description="Low complexity" evidence="11">
    <location>
        <begin position="510"/>
        <end position="524"/>
    </location>
</feature>
<gene>
    <name evidence="12" type="ORF">OSB1V03_LOCUS5324</name>
</gene>
<accession>A0A7R9KL92</accession>
<comment type="subcellular location">
    <subcellularLocation>
        <location evidence="1">Cell membrane</location>
    </subcellularLocation>
    <subcellularLocation>
        <location evidence="2">Cytoplasm</location>
    </subcellularLocation>
</comment>
<dbReference type="SMART" id="SM00028">
    <property type="entry name" value="TPR"/>
    <property type="match status" value="6"/>
</dbReference>
<feature type="compositionally biased region" description="Polar residues" evidence="11">
    <location>
        <begin position="620"/>
        <end position="636"/>
    </location>
</feature>
<reference evidence="12" key="1">
    <citation type="submission" date="2020-11" db="EMBL/GenBank/DDBJ databases">
        <authorList>
            <person name="Tran Van P."/>
        </authorList>
    </citation>
    <scope>NUCLEOTIDE SEQUENCE</scope>
</reference>
<dbReference type="Proteomes" id="UP000759131">
    <property type="component" value="Unassembled WGS sequence"/>
</dbReference>
<dbReference type="InterPro" id="IPR003109">
    <property type="entry name" value="GoLoco_motif"/>
</dbReference>
<feature type="region of interest" description="Disordered" evidence="11">
    <location>
        <begin position="492"/>
        <end position="550"/>
    </location>
</feature>
<dbReference type="GO" id="GO:0000132">
    <property type="term" value="P:establishment of mitotic spindle orientation"/>
    <property type="evidence" value="ECO:0007669"/>
    <property type="project" value="TreeGrafter"/>
</dbReference>
<evidence type="ECO:0008006" key="14">
    <source>
        <dbReference type="Google" id="ProtNLM"/>
    </source>
</evidence>
<dbReference type="PROSITE" id="PS50877">
    <property type="entry name" value="GOLOCO"/>
    <property type="match status" value="4"/>
</dbReference>
<feature type="compositionally biased region" description="Polar residues" evidence="11">
    <location>
        <begin position="681"/>
        <end position="704"/>
    </location>
</feature>
<dbReference type="GO" id="GO:0005092">
    <property type="term" value="F:GDP-dissociation inhibitor activity"/>
    <property type="evidence" value="ECO:0007669"/>
    <property type="project" value="TreeGrafter"/>
</dbReference>
<comment type="similarity">
    <text evidence="3">Belongs to the GPSM family.</text>
</comment>
<dbReference type="GO" id="GO:0005886">
    <property type="term" value="C:plasma membrane"/>
    <property type="evidence" value="ECO:0007669"/>
    <property type="project" value="UniProtKB-SubCell"/>
</dbReference>
<feature type="compositionally biased region" description="Low complexity" evidence="11">
    <location>
        <begin position="746"/>
        <end position="768"/>
    </location>
</feature>
<evidence type="ECO:0000256" key="4">
    <source>
        <dbReference type="ARBA" id="ARBA00022475"/>
    </source>
</evidence>
<keyword evidence="5" id="KW-0963">Cytoplasm</keyword>
<dbReference type="InterPro" id="IPR011990">
    <property type="entry name" value="TPR-like_helical_dom_sf"/>
</dbReference>
<dbReference type="InterPro" id="IPR019734">
    <property type="entry name" value="TPR_rpt"/>
</dbReference>
<keyword evidence="6" id="KW-0597">Phosphoprotein</keyword>
<organism evidence="12">
    <name type="scientific">Medioppia subpectinata</name>
    <dbReference type="NCBI Taxonomy" id="1979941"/>
    <lineage>
        <taxon>Eukaryota</taxon>
        <taxon>Metazoa</taxon>
        <taxon>Ecdysozoa</taxon>
        <taxon>Arthropoda</taxon>
        <taxon>Chelicerata</taxon>
        <taxon>Arachnida</taxon>
        <taxon>Acari</taxon>
        <taxon>Acariformes</taxon>
        <taxon>Sarcoptiformes</taxon>
        <taxon>Oribatida</taxon>
        <taxon>Brachypylina</taxon>
        <taxon>Oppioidea</taxon>
        <taxon>Oppiidae</taxon>
        <taxon>Medioppia</taxon>
    </lineage>
</organism>
<dbReference type="SMART" id="SM00390">
    <property type="entry name" value="GoLoco"/>
    <property type="match status" value="4"/>
</dbReference>
<evidence type="ECO:0000256" key="5">
    <source>
        <dbReference type="ARBA" id="ARBA00022490"/>
    </source>
</evidence>
<feature type="repeat" description="TPR" evidence="10">
    <location>
        <begin position="224"/>
        <end position="257"/>
    </location>
</feature>
<dbReference type="Pfam" id="PF02188">
    <property type="entry name" value="GoLoco"/>
    <property type="match status" value="4"/>
</dbReference>
<feature type="compositionally biased region" description="Low complexity" evidence="11">
    <location>
        <begin position="533"/>
        <end position="548"/>
    </location>
</feature>
<dbReference type="AlphaFoldDB" id="A0A7R9KL92"/>
<feature type="region of interest" description="Disordered" evidence="11">
    <location>
        <begin position="572"/>
        <end position="639"/>
    </location>
</feature>
<keyword evidence="13" id="KW-1185">Reference proteome</keyword>
<dbReference type="GO" id="GO:0005938">
    <property type="term" value="C:cell cortex"/>
    <property type="evidence" value="ECO:0007669"/>
    <property type="project" value="TreeGrafter"/>
</dbReference>
<evidence type="ECO:0000256" key="2">
    <source>
        <dbReference type="ARBA" id="ARBA00004496"/>
    </source>
</evidence>
<proteinExistence type="inferred from homology"/>
<dbReference type="Pfam" id="PF13424">
    <property type="entry name" value="TPR_12"/>
    <property type="match status" value="3"/>
</dbReference>
<feature type="repeat" description="TPR" evidence="10">
    <location>
        <begin position="304"/>
        <end position="337"/>
    </location>
</feature>
<dbReference type="Gene3D" id="1.25.40.10">
    <property type="entry name" value="Tetratricopeptide repeat domain"/>
    <property type="match status" value="3"/>
</dbReference>
<sequence length="775" mass="86007">MDVTTCIELAIEGERLSKLGDFNGSVAFFEAAVKCGTNDLKTLSAIYSQLGNAYFYLANYHKAMDYHKLDLTVAKSINDRIGEAKASGNLGNTLKMMGRFDDAIIFCKRHLEISRELSDKVGEGRALYNLGNVYHTKGKNMARAGNEDPGEFPDEVKHCLEQAVDYYKQNLDLMTQMGDKSAQGRACGNLGNTHYLLGNFTQAVAYHEERLKIAKEFGDKAAERRAQCNLGNAHIFLGQFEIAVDNYKQTLDLAEQLKDRVVEAQACYSLGNTYTLLRDYPSAIEYHIRHLKIAQELRDRIGEGRAYWSLGNAMTAVGDHQEALSYAQKHLEISREIGDITGQTTAQMSISDLRKLLEKDINKSPTEGSDSYGRPKRLSMDRMEVMSMTPQQRKHSLNTVDEMVATGSGGDNSGGESTVEPMVSSSSTDFISKSHEDFLDLVSKFQSKRMDDQRCPLNGAENKENRKPHPICGQPVANSQLNRQFANTIPIREANNPLPNPNPNVGRTGNANPNNNRNNSNASSHPMNNNHIGSVGQSSQDSQSSSSGDHFHDLIDMIAGMQERRMDDQRAALPPVRRNSATNGPESLPQQRNHNYVQSARQANNDEDDVHELPPRLRANNPQNPRRTGPNRQYSLGANVLPDDDFFEMLMRSQASRLEDQRTLMPSTSTDDGTDGEALTRPSTLERPQSVVSTQSNSPQQSVAPTVPDEDFFSLILRFQAGRIEDQRSSLPDKQCLSDDEPMKYSSTSSRKSSTTSTKSSSNAPSARKSSKTQV</sequence>
<evidence type="ECO:0000256" key="1">
    <source>
        <dbReference type="ARBA" id="ARBA00004236"/>
    </source>
</evidence>
<dbReference type="EMBL" id="CAJPIZ010002651">
    <property type="protein sequence ID" value="CAG2105315.1"/>
    <property type="molecule type" value="Genomic_DNA"/>
</dbReference>
<feature type="region of interest" description="Disordered" evidence="11">
    <location>
        <begin position="657"/>
        <end position="707"/>
    </location>
</feature>
<evidence type="ECO:0000256" key="8">
    <source>
        <dbReference type="ARBA" id="ARBA00022803"/>
    </source>
</evidence>
<evidence type="ECO:0000256" key="3">
    <source>
        <dbReference type="ARBA" id="ARBA00006600"/>
    </source>
</evidence>
<name>A0A7R9KL92_9ACAR</name>
<dbReference type="FunFam" id="1.25.40.10:FF:000043">
    <property type="entry name" value="G-protein-signaling modulator 2 isoform X1"/>
    <property type="match status" value="1"/>
</dbReference>
<evidence type="ECO:0000313" key="13">
    <source>
        <dbReference type="Proteomes" id="UP000759131"/>
    </source>
</evidence>
<keyword evidence="8 10" id="KW-0802">TPR repeat</keyword>
<protein>
    <recommendedName>
        <fullName evidence="14">G-protein-signaling modulator 2</fullName>
    </recommendedName>
</protein>
<feature type="compositionally biased region" description="Polar residues" evidence="11">
    <location>
        <begin position="579"/>
        <end position="603"/>
    </location>
</feature>
<keyword evidence="9" id="KW-0472">Membrane</keyword>
<evidence type="ECO:0000256" key="7">
    <source>
        <dbReference type="ARBA" id="ARBA00022737"/>
    </source>
</evidence>
<dbReference type="EMBL" id="OC857226">
    <property type="protein sequence ID" value="CAD7624885.1"/>
    <property type="molecule type" value="Genomic_DNA"/>
</dbReference>
<dbReference type="GO" id="GO:0001965">
    <property type="term" value="F:G-protein alpha-subunit binding"/>
    <property type="evidence" value="ECO:0007669"/>
    <property type="project" value="TreeGrafter"/>
</dbReference>
<feature type="region of interest" description="Disordered" evidence="11">
    <location>
        <begin position="723"/>
        <end position="775"/>
    </location>
</feature>
<evidence type="ECO:0000313" key="12">
    <source>
        <dbReference type="EMBL" id="CAD7624885.1"/>
    </source>
</evidence>
<dbReference type="SUPFAM" id="SSF48452">
    <property type="entry name" value="TPR-like"/>
    <property type="match status" value="1"/>
</dbReference>
<dbReference type="PANTHER" id="PTHR45954:SF1">
    <property type="entry name" value="LD33695P"/>
    <property type="match status" value="1"/>
</dbReference>
<evidence type="ECO:0000256" key="9">
    <source>
        <dbReference type="ARBA" id="ARBA00023136"/>
    </source>
</evidence>
<evidence type="ECO:0000256" key="10">
    <source>
        <dbReference type="PROSITE-ProRule" id="PRU00339"/>
    </source>
</evidence>
<evidence type="ECO:0000256" key="11">
    <source>
        <dbReference type="SAM" id="MobiDB-lite"/>
    </source>
</evidence>
<keyword evidence="7" id="KW-0677">Repeat</keyword>
<dbReference type="PROSITE" id="PS50005">
    <property type="entry name" value="TPR"/>
    <property type="match status" value="2"/>
</dbReference>
<dbReference type="PANTHER" id="PTHR45954">
    <property type="entry name" value="LD33695P"/>
    <property type="match status" value="1"/>
</dbReference>
<keyword evidence="4" id="KW-1003">Cell membrane</keyword>
<feature type="region of interest" description="Disordered" evidence="11">
    <location>
        <begin position="452"/>
        <end position="476"/>
    </location>
</feature>
<dbReference type="OrthoDB" id="286233at2759"/>
<evidence type="ECO:0000256" key="6">
    <source>
        <dbReference type="ARBA" id="ARBA00022553"/>
    </source>
</evidence>